<comment type="subunit">
    <text evidence="2">Homodimer.</text>
</comment>
<dbReference type="KEGG" id="bsd:BLASA_1649"/>
<dbReference type="PANTHER" id="PTHR23200:SF48">
    <property type="entry name" value="METALLO-BETA-LACTAMASE DOMAIN-CONTAINING PROTEIN 1"/>
    <property type="match status" value="1"/>
</dbReference>
<keyword evidence="9" id="KW-1185">Reference proteome</keyword>
<dbReference type="CDD" id="cd07711">
    <property type="entry name" value="MBLAC1-like_MBL-fold"/>
    <property type="match status" value="1"/>
</dbReference>
<dbReference type="GO" id="GO:0005829">
    <property type="term" value="C:cytosol"/>
    <property type="evidence" value="ECO:0007669"/>
    <property type="project" value="UniProtKB-SubCell"/>
</dbReference>
<comment type="subcellular location">
    <subcellularLocation>
        <location evidence="1">Cytoplasm</location>
        <location evidence="1">Cytosol</location>
    </subcellularLocation>
</comment>
<dbReference type="Pfam" id="PF00753">
    <property type="entry name" value="Lactamase_B"/>
    <property type="match status" value="1"/>
</dbReference>
<dbReference type="InterPro" id="IPR039344">
    <property type="entry name" value="MBLAC1"/>
</dbReference>
<dbReference type="HOGENOM" id="CLU_030571_2_6_11"/>
<sequence length="201" mass="21796">MTTDSSRPPSTSAEVHVLTDGYADMSPTPWSVASTVTYVRDGDTHLIVDPGLVRGRSSILDPLRDLGVAPEDITDIVFSHHHPDHTVNAALFPRARMHDHMAIYRDDTWLSRPAEGFEISGSIRLIETPGHTPQDITTLVDTAEGTVALTHLWWFQAGPPEDPLATDGAALRAGRERVLDIATLIIPGHGASFVPDASTPR</sequence>
<evidence type="ECO:0000256" key="2">
    <source>
        <dbReference type="ARBA" id="ARBA00011738"/>
    </source>
</evidence>
<dbReference type="Gene3D" id="3.60.15.10">
    <property type="entry name" value="Ribonuclease Z/Hydroxyacylglutathione hydrolase-like"/>
    <property type="match status" value="1"/>
</dbReference>
<dbReference type="RefSeq" id="WP_014375466.1">
    <property type="nucleotide sequence ID" value="NC_016943.1"/>
</dbReference>
<dbReference type="SMART" id="SM00849">
    <property type="entry name" value="Lactamase_B"/>
    <property type="match status" value="1"/>
</dbReference>
<accession>H6RMD7</accession>
<evidence type="ECO:0000259" key="7">
    <source>
        <dbReference type="SMART" id="SM00849"/>
    </source>
</evidence>
<protein>
    <recommendedName>
        <fullName evidence="3">Metallo-beta-lactamase domain-containing protein 1</fullName>
    </recommendedName>
    <alternativeName>
        <fullName evidence="4">Endoribonuclease MBLAC1</fullName>
    </alternativeName>
</protein>
<gene>
    <name evidence="8" type="ordered locus">BLASA_1649</name>
</gene>
<dbReference type="Proteomes" id="UP000007517">
    <property type="component" value="Chromosome"/>
</dbReference>
<dbReference type="InterPro" id="IPR036866">
    <property type="entry name" value="RibonucZ/Hydroxyglut_hydro"/>
</dbReference>
<evidence type="ECO:0000256" key="5">
    <source>
        <dbReference type="ARBA" id="ARBA00044690"/>
    </source>
</evidence>
<organism evidence="8 9">
    <name type="scientific">Blastococcus saxobsidens (strain DD2)</name>
    <dbReference type="NCBI Taxonomy" id="1146883"/>
    <lineage>
        <taxon>Bacteria</taxon>
        <taxon>Bacillati</taxon>
        <taxon>Actinomycetota</taxon>
        <taxon>Actinomycetes</taxon>
        <taxon>Geodermatophilales</taxon>
        <taxon>Geodermatophilaceae</taxon>
        <taxon>Blastococcus</taxon>
    </lineage>
</organism>
<dbReference type="SUPFAM" id="SSF56281">
    <property type="entry name" value="Metallo-hydrolase/oxidoreductase"/>
    <property type="match status" value="1"/>
</dbReference>
<comment type="function">
    <text evidence="6">Endoribonuclease that catalyzes the hydrolysis of histone-coding pre-mRNA 3'-end. Involved in histone pre-mRNA processing during the S-phase of the cell cycle, which is required for entering/progressing through S-phase. Cleaves histone pre-mRNA at a major and a minor cleavage site after the 5'-ACCCA-3' and the 5'-ACCCACA-3' sequence, respectively, and located downstream of the stem-loop. May require the presence of the HDE element located at the histone pre-RNA 3'-end to avoid non-specific cleavage.</text>
</comment>
<dbReference type="eggNOG" id="COG0491">
    <property type="taxonomic scope" value="Bacteria"/>
</dbReference>
<name>H6RMD7_BLASD</name>
<dbReference type="STRING" id="1146883.BLASA_1649"/>
<proteinExistence type="predicted"/>
<evidence type="ECO:0000256" key="6">
    <source>
        <dbReference type="ARBA" id="ARBA00045869"/>
    </source>
</evidence>
<evidence type="ECO:0000256" key="4">
    <source>
        <dbReference type="ARBA" id="ARBA00032988"/>
    </source>
</evidence>
<dbReference type="InterPro" id="IPR001279">
    <property type="entry name" value="Metallo-B-lactamas"/>
</dbReference>
<dbReference type="OrthoDB" id="9773738at2"/>
<evidence type="ECO:0000256" key="3">
    <source>
        <dbReference type="ARBA" id="ARBA00014856"/>
    </source>
</evidence>
<evidence type="ECO:0000313" key="8">
    <source>
        <dbReference type="EMBL" id="CCG02573.1"/>
    </source>
</evidence>
<dbReference type="PANTHER" id="PTHR23200">
    <property type="entry name" value="METALLO-BETA-LACTAMASE DOMAIN-CONTAINING PROTEIN 1"/>
    <property type="match status" value="1"/>
</dbReference>
<evidence type="ECO:0000256" key="1">
    <source>
        <dbReference type="ARBA" id="ARBA00004514"/>
    </source>
</evidence>
<comment type="catalytic activity">
    <reaction evidence="5">
        <text>a ribonucleotidyl-ribonucleotide-RNA + H2O = a 3'-end ribonucleotide-RNA + a 5'-end 5'-phospho-ribonucleoside-RNA + H(+)</text>
        <dbReference type="Rhea" id="RHEA:68096"/>
        <dbReference type="Rhea" id="RHEA-COMP:15179"/>
        <dbReference type="Rhea" id="RHEA-COMP:17355"/>
        <dbReference type="Rhea" id="RHEA-COMP:17428"/>
        <dbReference type="ChEBI" id="CHEBI:15377"/>
        <dbReference type="ChEBI" id="CHEBI:15378"/>
        <dbReference type="ChEBI" id="CHEBI:74896"/>
        <dbReference type="ChEBI" id="CHEBI:138282"/>
        <dbReference type="ChEBI" id="CHEBI:173118"/>
    </reaction>
    <physiologicalReaction direction="left-to-right" evidence="5">
        <dbReference type="Rhea" id="RHEA:68097"/>
    </physiologicalReaction>
</comment>
<dbReference type="EMBL" id="FO117623">
    <property type="protein sequence ID" value="CCG02573.1"/>
    <property type="molecule type" value="Genomic_DNA"/>
</dbReference>
<reference evidence="8 9" key="1">
    <citation type="journal article" date="2012" name="J. Bacteriol.">
        <title>Genome Sequence of Blastococcus saxobsidens DD2, a Stone-Inhabiting Bacterium.</title>
        <authorList>
            <person name="Chouaia B."/>
            <person name="Crotti E."/>
            <person name="Brusetti L."/>
            <person name="Daffonchio D."/>
            <person name="Essoussi I."/>
            <person name="Nouioui I."/>
            <person name="Sbissi I."/>
            <person name="Ghodhbane-Gtari F."/>
            <person name="Gtari M."/>
            <person name="Vacherie B."/>
            <person name="Barbe V."/>
            <person name="Medigue C."/>
            <person name="Gury J."/>
            <person name="Pujic P."/>
            <person name="Normand P."/>
        </authorList>
    </citation>
    <scope>NUCLEOTIDE SEQUENCE [LARGE SCALE GENOMIC DNA]</scope>
    <source>
        <strain evidence="8 9">DD2</strain>
    </source>
</reference>
<feature type="domain" description="Metallo-beta-lactamase" evidence="7">
    <location>
        <begin position="33"/>
        <end position="189"/>
    </location>
</feature>
<evidence type="ECO:0000313" key="9">
    <source>
        <dbReference type="Proteomes" id="UP000007517"/>
    </source>
</evidence>
<reference evidence="9" key="2">
    <citation type="submission" date="2012-02" db="EMBL/GenBank/DDBJ databases">
        <title>Complete genome sequence of Blastococcus saxobsidens strain DD2.</title>
        <authorList>
            <person name="Genoscope."/>
        </authorList>
    </citation>
    <scope>NUCLEOTIDE SEQUENCE [LARGE SCALE GENOMIC DNA]</scope>
    <source>
        <strain evidence="9">DD2</strain>
    </source>
</reference>
<dbReference type="AlphaFoldDB" id="H6RMD7"/>